<evidence type="ECO:0000313" key="2">
    <source>
        <dbReference type="Proteomes" id="UP000622475"/>
    </source>
</evidence>
<dbReference type="Proteomes" id="UP000622475">
    <property type="component" value="Unassembled WGS sequence"/>
</dbReference>
<dbReference type="SUPFAM" id="SSF54427">
    <property type="entry name" value="NTF2-like"/>
    <property type="match status" value="1"/>
</dbReference>
<dbReference type="RefSeq" id="WP_194112371.1">
    <property type="nucleotide sequence ID" value="NZ_JADFFL010000005.1"/>
</dbReference>
<dbReference type="AlphaFoldDB" id="A0A929KXT4"/>
<comment type="caution">
    <text evidence="1">The sequence shown here is derived from an EMBL/GenBank/DDBJ whole genome shotgun (WGS) entry which is preliminary data.</text>
</comment>
<sequence>MENNKNIEKTILTYTSAWNETEREAIGEKISKCWAPGGTYTDRLTDTITGPDAITDLIISSYEQMGPRTFQVLAEPQVHHQSGRFRWLAIRPEGYPVEGMDYFEFDGENRITRIVGFF</sequence>
<evidence type="ECO:0000313" key="1">
    <source>
        <dbReference type="EMBL" id="MBE9663147.1"/>
    </source>
</evidence>
<organism evidence="1 2">
    <name type="scientific">Mucilaginibacter myungsuensis</name>
    <dbReference type="NCBI Taxonomy" id="649104"/>
    <lineage>
        <taxon>Bacteria</taxon>
        <taxon>Pseudomonadati</taxon>
        <taxon>Bacteroidota</taxon>
        <taxon>Sphingobacteriia</taxon>
        <taxon>Sphingobacteriales</taxon>
        <taxon>Sphingobacteriaceae</taxon>
        <taxon>Mucilaginibacter</taxon>
    </lineage>
</organism>
<dbReference type="Gene3D" id="3.10.450.50">
    <property type="match status" value="1"/>
</dbReference>
<proteinExistence type="predicted"/>
<dbReference type="InterPro" id="IPR032710">
    <property type="entry name" value="NTF2-like_dom_sf"/>
</dbReference>
<reference evidence="1" key="1">
    <citation type="submission" date="2020-10" db="EMBL/GenBank/DDBJ databases">
        <title>Mucilaginibacter mali sp. nov., isolated from rhizosphere soil of apple orchard.</title>
        <authorList>
            <person name="Lee J.-S."/>
            <person name="Kim H.S."/>
            <person name="Kim J.-S."/>
        </authorList>
    </citation>
    <scope>NUCLEOTIDE SEQUENCE</scope>
    <source>
        <strain evidence="1">KCTC 22746</strain>
    </source>
</reference>
<accession>A0A929KXT4</accession>
<dbReference type="EMBL" id="JADFFL010000005">
    <property type="protein sequence ID" value="MBE9663147.1"/>
    <property type="molecule type" value="Genomic_DNA"/>
</dbReference>
<gene>
    <name evidence="1" type="ORF">IRJ16_14755</name>
</gene>
<name>A0A929KXT4_9SPHI</name>
<protein>
    <submittedName>
        <fullName evidence="1">Nuclear transport factor 2 family protein</fullName>
    </submittedName>
</protein>
<keyword evidence="2" id="KW-1185">Reference proteome</keyword>